<sequence>MPFIRVDWFPGRTLEQKRELAEVLTREFSRIAECRPETINFIFTEVDRESWGRNGKLFCDAYEYENEPREEAPTQAS</sequence>
<dbReference type="Proteomes" id="UP000295560">
    <property type="component" value="Unassembled WGS sequence"/>
</dbReference>
<dbReference type="Pfam" id="PF01361">
    <property type="entry name" value="Tautomerase"/>
    <property type="match status" value="1"/>
</dbReference>
<organism evidence="3 4">
    <name type="scientific">Pseudonocardia endophytica</name>
    <dbReference type="NCBI Taxonomy" id="401976"/>
    <lineage>
        <taxon>Bacteria</taxon>
        <taxon>Bacillati</taxon>
        <taxon>Actinomycetota</taxon>
        <taxon>Actinomycetes</taxon>
        <taxon>Pseudonocardiales</taxon>
        <taxon>Pseudonocardiaceae</taxon>
        <taxon>Pseudonocardia</taxon>
    </lineage>
</organism>
<comment type="caution">
    <text evidence="3">The sequence shown here is derived from an EMBL/GenBank/DDBJ whole genome shotgun (WGS) entry which is preliminary data.</text>
</comment>
<name>A0A4R1HZP4_PSEEN</name>
<feature type="domain" description="4-oxalocrotonate tautomerase-like" evidence="2">
    <location>
        <begin position="2"/>
        <end position="58"/>
    </location>
</feature>
<keyword evidence="4" id="KW-1185">Reference proteome</keyword>
<accession>A0A4R1HZP4</accession>
<evidence type="ECO:0000313" key="3">
    <source>
        <dbReference type="EMBL" id="TCK25629.1"/>
    </source>
</evidence>
<protein>
    <submittedName>
        <fullName evidence="3">4-oxalocrotonate tautomerase</fullName>
    </submittedName>
</protein>
<reference evidence="3 4" key="1">
    <citation type="submission" date="2019-03" db="EMBL/GenBank/DDBJ databases">
        <title>Sequencing the genomes of 1000 actinobacteria strains.</title>
        <authorList>
            <person name="Klenk H.-P."/>
        </authorList>
    </citation>
    <scope>NUCLEOTIDE SEQUENCE [LARGE SCALE GENOMIC DNA]</scope>
    <source>
        <strain evidence="3 4">DSM 44969</strain>
    </source>
</reference>
<dbReference type="RefSeq" id="WP_132421999.1">
    <property type="nucleotide sequence ID" value="NZ_SMFZ01000001.1"/>
</dbReference>
<dbReference type="OrthoDB" id="4965437at2"/>
<dbReference type="EMBL" id="SMFZ01000001">
    <property type="protein sequence ID" value="TCK25629.1"/>
    <property type="molecule type" value="Genomic_DNA"/>
</dbReference>
<evidence type="ECO:0000313" key="4">
    <source>
        <dbReference type="Proteomes" id="UP000295560"/>
    </source>
</evidence>
<keyword evidence="1" id="KW-0413">Isomerase</keyword>
<dbReference type="Gene3D" id="3.30.429.10">
    <property type="entry name" value="Macrophage Migration Inhibitory Factor"/>
    <property type="match status" value="1"/>
</dbReference>
<proteinExistence type="predicted"/>
<dbReference type="AlphaFoldDB" id="A0A4R1HZP4"/>
<evidence type="ECO:0000259" key="2">
    <source>
        <dbReference type="Pfam" id="PF01361"/>
    </source>
</evidence>
<evidence type="ECO:0000256" key="1">
    <source>
        <dbReference type="ARBA" id="ARBA00023235"/>
    </source>
</evidence>
<dbReference type="GO" id="GO:0016853">
    <property type="term" value="F:isomerase activity"/>
    <property type="evidence" value="ECO:0007669"/>
    <property type="project" value="UniProtKB-KW"/>
</dbReference>
<gene>
    <name evidence="3" type="ORF">EV378_1446</name>
</gene>
<dbReference type="InterPro" id="IPR004370">
    <property type="entry name" value="4-OT-like_dom"/>
</dbReference>
<dbReference type="InterPro" id="IPR014347">
    <property type="entry name" value="Tautomerase/MIF_sf"/>
</dbReference>
<dbReference type="SUPFAM" id="SSF55331">
    <property type="entry name" value="Tautomerase/MIF"/>
    <property type="match status" value="1"/>
</dbReference>